<gene>
    <name evidence="1" type="ORF">RAN89_13775</name>
</gene>
<sequence length="124" mass="13642">MTKPAPVSKKVLSNMKPVKRISWSSLAKHAFEGLSAVQRRSVKQRVEKIEDEGHLSTVLTPFAKVGENLYVVPVLGDQVRLVMSPGDKGWTLLDVARPVGGFSFADLSSIRIDEESPVSRKKAK</sequence>
<proteinExistence type="predicted"/>
<organism evidence="1 2">
    <name type="scientific">Rhodoferax mekongensis</name>
    <dbReference type="NCBI Taxonomy" id="3068341"/>
    <lineage>
        <taxon>Bacteria</taxon>
        <taxon>Pseudomonadati</taxon>
        <taxon>Pseudomonadota</taxon>
        <taxon>Betaproteobacteria</taxon>
        <taxon>Burkholderiales</taxon>
        <taxon>Comamonadaceae</taxon>
        <taxon>Rhodoferax</taxon>
    </lineage>
</organism>
<evidence type="ECO:0000313" key="1">
    <source>
        <dbReference type="EMBL" id="WNO03972.1"/>
    </source>
</evidence>
<dbReference type="Proteomes" id="UP001302257">
    <property type="component" value="Chromosome"/>
</dbReference>
<dbReference type="EMBL" id="CP132507">
    <property type="protein sequence ID" value="WNO03972.1"/>
    <property type="molecule type" value="Genomic_DNA"/>
</dbReference>
<name>A0ABZ0AWX8_9BURK</name>
<evidence type="ECO:0000313" key="2">
    <source>
        <dbReference type="Proteomes" id="UP001302257"/>
    </source>
</evidence>
<dbReference type="RefSeq" id="WP_313866843.1">
    <property type="nucleotide sequence ID" value="NZ_CP132507.1"/>
</dbReference>
<protein>
    <submittedName>
        <fullName evidence="1">Uncharacterized protein</fullName>
    </submittedName>
</protein>
<accession>A0ABZ0AWX8</accession>
<reference evidence="1 2" key="1">
    <citation type="submission" date="2023-08" db="EMBL/GenBank/DDBJ databases">
        <title>Rhodoferax potami sp. nov. and Rhodoferax mekongensis sp. nov., isolated from the Mekong River in Thailand.</title>
        <authorList>
            <person name="Kitikhun S."/>
            <person name="Charoenyingcharoen P."/>
            <person name="Siriarchawattana P."/>
            <person name="Likhitrattanapisal S."/>
            <person name="Nilsakha T."/>
            <person name="Chanpet A."/>
            <person name="Rattanawaree P."/>
            <person name="Ingsriswang S."/>
        </authorList>
    </citation>
    <scope>NUCLEOTIDE SEQUENCE [LARGE SCALE GENOMIC DNA]</scope>
    <source>
        <strain evidence="1 2">TBRC 17307</strain>
    </source>
</reference>
<keyword evidence="2" id="KW-1185">Reference proteome</keyword>